<dbReference type="EMBL" id="MJEQ01002796">
    <property type="protein sequence ID" value="OIT26491.1"/>
    <property type="molecule type" value="Genomic_DNA"/>
</dbReference>
<feature type="domain" description="DUF4283" evidence="2">
    <location>
        <begin position="82"/>
        <end position="166"/>
    </location>
</feature>
<gene>
    <name evidence="3" type="ORF">A4A49_24679</name>
</gene>
<reference evidence="3" key="1">
    <citation type="submission" date="2016-11" db="EMBL/GenBank/DDBJ databases">
        <title>The genome of Nicotiana attenuata.</title>
        <authorList>
            <person name="Xu S."/>
            <person name="Brockmoeller T."/>
            <person name="Gaquerel E."/>
            <person name="Navarro A."/>
            <person name="Kuhl H."/>
            <person name="Gase K."/>
            <person name="Ling Z."/>
            <person name="Zhou W."/>
            <person name="Kreitzer C."/>
            <person name="Stanke M."/>
            <person name="Tang H."/>
            <person name="Lyons E."/>
            <person name="Pandey P."/>
            <person name="Pandey S.P."/>
            <person name="Timmermann B."/>
            <person name="Baldwin I.T."/>
        </authorList>
    </citation>
    <scope>NUCLEOTIDE SEQUENCE [LARGE SCALE GENOMIC DNA]</scope>
    <source>
        <strain evidence="3">UT</strain>
    </source>
</reference>
<dbReference type="Pfam" id="PF14111">
    <property type="entry name" value="DUF4283"/>
    <property type="match status" value="1"/>
</dbReference>
<dbReference type="InterPro" id="IPR025558">
    <property type="entry name" value="DUF4283"/>
</dbReference>
<evidence type="ECO:0000313" key="3">
    <source>
        <dbReference type="EMBL" id="OIT26491.1"/>
    </source>
</evidence>
<dbReference type="Gramene" id="OIT26491">
    <property type="protein sequence ID" value="OIT26491"/>
    <property type="gene ID" value="A4A49_24679"/>
</dbReference>
<feature type="compositionally biased region" description="Basic and acidic residues" evidence="1">
    <location>
        <begin position="330"/>
        <end position="345"/>
    </location>
</feature>
<evidence type="ECO:0000313" key="4">
    <source>
        <dbReference type="Proteomes" id="UP000187609"/>
    </source>
</evidence>
<dbReference type="OMA" id="ECKHTIV"/>
<protein>
    <recommendedName>
        <fullName evidence="2">DUF4283 domain-containing protein</fullName>
    </recommendedName>
</protein>
<name>A0A1J6KUP4_NICAT</name>
<dbReference type="Proteomes" id="UP000187609">
    <property type="component" value="Unassembled WGS sequence"/>
</dbReference>
<dbReference type="PANTHER" id="PTHR31286">
    <property type="entry name" value="GLYCINE-RICH CELL WALL STRUCTURAL PROTEIN 1.8-LIKE"/>
    <property type="match status" value="1"/>
</dbReference>
<feature type="region of interest" description="Disordered" evidence="1">
    <location>
        <begin position="325"/>
        <end position="358"/>
    </location>
</feature>
<evidence type="ECO:0000259" key="2">
    <source>
        <dbReference type="Pfam" id="PF14111"/>
    </source>
</evidence>
<keyword evidence="4" id="KW-1185">Reference proteome</keyword>
<evidence type="ECO:0000256" key="1">
    <source>
        <dbReference type="SAM" id="MobiDB-lite"/>
    </source>
</evidence>
<dbReference type="PANTHER" id="PTHR31286:SF164">
    <property type="entry name" value="ZINC FINGER, CCHC-TYPE"/>
    <property type="match status" value="1"/>
</dbReference>
<accession>A0A1J6KUP4</accession>
<organism evidence="3 4">
    <name type="scientific">Nicotiana attenuata</name>
    <name type="common">Coyote tobacco</name>
    <dbReference type="NCBI Taxonomy" id="49451"/>
    <lineage>
        <taxon>Eukaryota</taxon>
        <taxon>Viridiplantae</taxon>
        <taxon>Streptophyta</taxon>
        <taxon>Embryophyta</taxon>
        <taxon>Tracheophyta</taxon>
        <taxon>Spermatophyta</taxon>
        <taxon>Magnoliopsida</taxon>
        <taxon>eudicotyledons</taxon>
        <taxon>Gunneridae</taxon>
        <taxon>Pentapetalae</taxon>
        <taxon>asterids</taxon>
        <taxon>lamiids</taxon>
        <taxon>Solanales</taxon>
        <taxon>Solanaceae</taxon>
        <taxon>Nicotianoideae</taxon>
        <taxon>Nicotianeae</taxon>
        <taxon>Nicotiana</taxon>
    </lineage>
</organism>
<sequence length="358" mass="40660">MEPPGSADLARPEHHSLPPGVTNKIVEGIAPKLSYANSVAGIAGTSMAVTRHPRESVVARQTTHNGMLEVIFKAKDYYGIMAEECKHTIVGRFLKPRPEIDRIRSRFREQFSLKGNVKIGVYDNFNVFLDFTTEEDFKNIWYRRVIEIEGRQMWLQKWSPDFKPEEDSPIAPVWVLLRGLPFNMHSWHYVKQILSSVGTPLTLDVATSGKTRPSMAKARVEIDLLKPQLESVWVGKLGHNMMNCRLLEKKSTLETKREEKNDNPGTSQIVETSVMGSGKTIEVAQNQPQVKTTGSRGKEQIIRDKVNRITNDKGKSQVADAIQFQANNITDHKEDPTDGKKVEEKKRRRILKSKECQE</sequence>
<dbReference type="InterPro" id="IPR040256">
    <property type="entry name" value="At4g02000-like"/>
</dbReference>
<comment type="caution">
    <text evidence="3">The sequence shown here is derived from an EMBL/GenBank/DDBJ whole genome shotgun (WGS) entry which is preliminary data.</text>
</comment>
<proteinExistence type="predicted"/>
<dbReference type="AlphaFoldDB" id="A0A1J6KUP4"/>